<protein>
    <submittedName>
        <fullName evidence="1">Uncharacterized protein</fullName>
    </submittedName>
</protein>
<sequence length="57" mass="6727">MFTATVNCDESRSVIRHEIGKKDNVERVKIKVFRGPTQERNGDFFAPWGYWIQQPSR</sequence>
<evidence type="ECO:0000313" key="1">
    <source>
        <dbReference type="EMBL" id="CAL1683420.1"/>
    </source>
</evidence>
<name>A0AAV2NSI6_9HYME</name>
<reference evidence="1" key="1">
    <citation type="submission" date="2024-04" db="EMBL/GenBank/DDBJ databases">
        <authorList>
            <consortium name="Molecular Ecology Group"/>
        </authorList>
    </citation>
    <scope>NUCLEOTIDE SEQUENCE</scope>
</reference>
<keyword evidence="2" id="KW-1185">Reference proteome</keyword>
<gene>
    <name evidence="1" type="ORF">LPLAT_LOCUS9147</name>
</gene>
<evidence type="ECO:0000313" key="2">
    <source>
        <dbReference type="Proteomes" id="UP001497644"/>
    </source>
</evidence>
<organism evidence="1 2">
    <name type="scientific">Lasius platythorax</name>
    <dbReference type="NCBI Taxonomy" id="488582"/>
    <lineage>
        <taxon>Eukaryota</taxon>
        <taxon>Metazoa</taxon>
        <taxon>Ecdysozoa</taxon>
        <taxon>Arthropoda</taxon>
        <taxon>Hexapoda</taxon>
        <taxon>Insecta</taxon>
        <taxon>Pterygota</taxon>
        <taxon>Neoptera</taxon>
        <taxon>Endopterygota</taxon>
        <taxon>Hymenoptera</taxon>
        <taxon>Apocrita</taxon>
        <taxon>Aculeata</taxon>
        <taxon>Formicoidea</taxon>
        <taxon>Formicidae</taxon>
        <taxon>Formicinae</taxon>
        <taxon>Lasius</taxon>
        <taxon>Lasius</taxon>
    </lineage>
</organism>
<dbReference type="AlphaFoldDB" id="A0AAV2NSI6"/>
<accession>A0AAV2NSI6</accession>
<proteinExistence type="predicted"/>
<dbReference type="Proteomes" id="UP001497644">
    <property type="component" value="Chromosome 4"/>
</dbReference>
<dbReference type="EMBL" id="OZ034827">
    <property type="protein sequence ID" value="CAL1683420.1"/>
    <property type="molecule type" value="Genomic_DNA"/>
</dbReference>